<evidence type="ECO:0000313" key="3">
    <source>
        <dbReference type="Proteomes" id="UP000250166"/>
    </source>
</evidence>
<gene>
    <name evidence="2" type="ORF">NCTC13102_00378</name>
</gene>
<organism evidence="2 3">
    <name type="scientific">Helicobacter fennelliae</name>
    <dbReference type="NCBI Taxonomy" id="215"/>
    <lineage>
        <taxon>Bacteria</taxon>
        <taxon>Pseudomonadati</taxon>
        <taxon>Campylobacterota</taxon>
        <taxon>Epsilonproteobacteria</taxon>
        <taxon>Campylobacterales</taxon>
        <taxon>Helicobacteraceae</taxon>
        <taxon>Helicobacter</taxon>
    </lineage>
</organism>
<protein>
    <submittedName>
        <fullName evidence="2">Uncharacterized protein</fullName>
    </submittedName>
</protein>
<dbReference type="AlphaFoldDB" id="A0A2X3B1J1"/>
<dbReference type="RefSeq" id="WP_023946777.1">
    <property type="nucleotide sequence ID" value="NZ_JAERIV010000001.1"/>
</dbReference>
<reference evidence="2 3" key="1">
    <citation type="submission" date="2018-06" db="EMBL/GenBank/DDBJ databases">
        <authorList>
            <consortium name="Pathogen Informatics"/>
            <person name="Doyle S."/>
        </authorList>
    </citation>
    <scope>NUCLEOTIDE SEQUENCE [LARGE SCALE GENOMIC DNA]</scope>
    <source>
        <strain evidence="2 3">NCTC13102</strain>
    </source>
</reference>
<evidence type="ECO:0000256" key="1">
    <source>
        <dbReference type="SAM" id="Phobius"/>
    </source>
</evidence>
<dbReference type="Proteomes" id="UP000250166">
    <property type="component" value="Unassembled WGS sequence"/>
</dbReference>
<evidence type="ECO:0000313" key="2">
    <source>
        <dbReference type="EMBL" id="SQB97842.1"/>
    </source>
</evidence>
<accession>A0A2X3B1J1</accession>
<proteinExistence type="predicted"/>
<keyword evidence="1" id="KW-1133">Transmembrane helix</keyword>
<feature type="transmembrane region" description="Helical" evidence="1">
    <location>
        <begin position="6"/>
        <end position="25"/>
    </location>
</feature>
<keyword evidence="1" id="KW-0472">Membrane</keyword>
<keyword evidence="1" id="KW-0812">Transmembrane</keyword>
<sequence>MCAAFSVLEFVFVIVLAGIVFGFGIPKLNISLHMAASSLLAHIRYTQHLALNDSLRFYTLGQTNFLTSMHPSINAQKLLDDKNFWQIQFHQSGIYTFNSYSIFFDTPRTSATTDRDNQPMPGDIIAINGQNKKCLSGYSNVNVAIECRNNMEINVRLHEYYGIESISLVSPDACQEMGTFRILFNAFGEPFCSKLATPLTQPLRIILTKNNQSKTICVLHKTGFSFISKDDQCRI</sequence>
<name>A0A2X3B1J1_9HELI</name>
<dbReference type="EMBL" id="UAWL01000006">
    <property type="protein sequence ID" value="SQB97842.1"/>
    <property type="molecule type" value="Genomic_DNA"/>
</dbReference>